<dbReference type="InterPro" id="IPR036397">
    <property type="entry name" value="RNaseH_sf"/>
</dbReference>
<dbReference type="PANTHER" id="PTHR47074">
    <property type="entry name" value="BNAC02G40300D PROTEIN"/>
    <property type="match status" value="1"/>
</dbReference>
<dbReference type="PANTHER" id="PTHR47074:SF48">
    <property type="entry name" value="POLYNUCLEOTIDYL TRANSFERASE, RIBONUCLEASE H-LIKE SUPERFAMILY PROTEIN"/>
    <property type="match status" value="1"/>
</dbReference>
<dbReference type="InterPro" id="IPR012337">
    <property type="entry name" value="RNaseH-like_sf"/>
</dbReference>
<accession>A0AAW2CXU1</accession>
<evidence type="ECO:0000313" key="2">
    <source>
        <dbReference type="EMBL" id="KAL0002258.1"/>
    </source>
</evidence>
<protein>
    <recommendedName>
        <fullName evidence="1">RNase H type-1 domain-containing protein</fullName>
    </recommendedName>
</protein>
<dbReference type="GO" id="GO:0004523">
    <property type="term" value="F:RNA-DNA hybrid ribonuclease activity"/>
    <property type="evidence" value="ECO:0007669"/>
    <property type="project" value="InterPro"/>
</dbReference>
<sequence>MVWRIGNEQSIRIREDNWLPVQTNRSTLSPLHDVQPETKVSTLINQGLGIWNSSQIEQMFLPYKSTMILGILLSPRLPLNRIIWGLTLNGRYSTISAYKMLVSCASSNNAGSSNLEAQKLVWNGIWQLRTPNKIKHFVWRAYNNALPIMKNLCRRHISTSKICIGVIIRDWEGNSFRALTMTIPLSHSVVELEALACRRAAQFALEIGLREVIFEGDSALVIQAILTGSGYQSAYGNMIDDICCQAAALQFSIFYNVKRNCNLVNDALAKKAKNYTGLQVWLEDLLKTWSPKFFLMFISSVE</sequence>
<dbReference type="SUPFAM" id="SSF53098">
    <property type="entry name" value="Ribonuclease H-like"/>
    <property type="match status" value="1"/>
</dbReference>
<dbReference type="EMBL" id="JAZDWU010000005">
    <property type="protein sequence ID" value="KAL0002258.1"/>
    <property type="molecule type" value="Genomic_DNA"/>
</dbReference>
<dbReference type="CDD" id="cd06222">
    <property type="entry name" value="RNase_H_like"/>
    <property type="match status" value="1"/>
</dbReference>
<gene>
    <name evidence="2" type="ORF">SO802_016039</name>
</gene>
<dbReference type="InterPro" id="IPR002156">
    <property type="entry name" value="RNaseH_domain"/>
</dbReference>
<organism evidence="2 3">
    <name type="scientific">Lithocarpus litseifolius</name>
    <dbReference type="NCBI Taxonomy" id="425828"/>
    <lineage>
        <taxon>Eukaryota</taxon>
        <taxon>Viridiplantae</taxon>
        <taxon>Streptophyta</taxon>
        <taxon>Embryophyta</taxon>
        <taxon>Tracheophyta</taxon>
        <taxon>Spermatophyta</taxon>
        <taxon>Magnoliopsida</taxon>
        <taxon>eudicotyledons</taxon>
        <taxon>Gunneridae</taxon>
        <taxon>Pentapetalae</taxon>
        <taxon>rosids</taxon>
        <taxon>fabids</taxon>
        <taxon>Fagales</taxon>
        <taxon>Fagaceae</taxon>
        <taxon>Lithocarpus</taxon>
    </lineage>
</organism>
<name>A0AAW2CXU1_9ROSI</name>
<dbReference type="Proteomes" id="UP001459277">
    <property type="component" value="Unassembled WGS sequence"/>
</dbReference>
<feature type="domain" description="RNase H type-1" evidence="1">
    <location>
        <begin position="164"/>
        <end position="272"/>
    </location>
</feature>
<evidence type="ECO:0000313" key="3">
    <source>
        <dbReference type="Proteomes" id="UP001459277"/>
    </source>
</evidence>
<dbReference type="GO" id="GO:0003676">
    <property type="term" value="F:nucleic acid binding"/>
    <property type="evidence" value="ECO:0007669"/>
    <property type="project" value="InterPro"/>
</dbReference>
<evidence type="ECO:0000259" key="1">
    <source>
        <dbReference type="Pfam" id="PF13456"/>
    </source>
</evidence>
<keyword evidence="3" id="KW-1185">Reference proteome</keyword>
<dbReference type="Gene3D" id="3.30.420.10">
    <property type="entry name" value="Ribonuclease H-like superfamily/Ribonuclease H"/>
    <property type="match status" value="1"/>
</dbReference>
<dbReference type="InterPro" id="IPR052929">
    <property type="entry name" value="RNase_H-like_EbsB-rel"/>
</dbReference>
<proteinExistence type="predicted"/>
<comment type="caution">
    <text evidence="2">The sequence shown here is derived from an EMBL/GenBank/DDBJ whole genome shotgun (WGS) entry which is preliminary data.</text>
</comment>
<dbReference type="InterPro" id="IPR044730">
    <property type="entry name" value="RNase_H-like_dom_plant"/>
</dbReference>
<dbReference type="AlphaFoldDB" id="A0AAW2CXU1"/>
<dbReference type="Pfam" id="PF13456">
    <property type="entry name" value="RVT_3"/>
    <property type="match status" value="1"/>
</dbReference>
<reference evidence="2 3" key="1">
    <citation type="submission" date="2024-01" db="EMBL/GenBank/DDBJ databases">
        <title>A telomere-to-telomere, gap-free genome of sweet tea (Lithocarpus litseifolius).</title>
        <authorList>
            <person name="Zhou J."/>
        </authorList>
    </citation>
    <scope>NUCLEOTIDE SEQUENCE [LARGE SCALE GENOMIC DNA]</scope>
    <source>
        <strain evidence="2">Zhou-2022a</strain>
        <tissue evidence="2">Leaf</tissue>
    </source>
</reference>